<gene>
    <name evidence="2" type="ORF">ALMOND_2B016376</name>
</gene>
<organism evidence="2 3">
    <name type="scientific">Prunus dulcis</name>
    <name type="common">Almond</name>
    <name type="synonym">Amygdalus dulcis</name>
    <dbReference type="NCBI Taxonomy" id="3755"/>
    <lineage>
        <taxon>Eukaryota</taxon>
        <taxon>Viridiplantae</taxon>
        <taxon>Streptophyta</taxon>
        <taxon>Embryophyta</taxon>
        <taxon>Tracheophyta</taxon>
        <taxon>Spermatophyta</taxon>
        <taxon>Magnoliopsida</taxon>
        <taxon>eudicotyledons</taxon>
        <taxon>Gunneridae</taxon>
        <taxon>Pentapetalae</taxon>
        <taxon>rosids</taxon>
        <taxon>fabids</taxon>
        <taxon>Rosales</taxon>
        <taxon>Rosaceae</taxon>
        <taxon>Amygdaloideae</taxon>
        <taxon>Amygdaleae</taxon>
        <taxon>Prunus</taxon>
    </lineage>
</organism>
<evidence type="ECO:0000259" key="1">
    <source>
        <dbReference type="Pfam" id="PF03372"/>
    </source>
</evidence>
<dbReference type="EMBL" id="CABIKO010000273">
    <property type="protein sequence ID" value="VVA33083.1"/>
    <property type="molecule type" value="Genomic_DNA"/>
</dbReference>
<proteinExistence type="predicted"/>
<dbReference type="AlphaFoldDB" id="A0A5E4G0B3"/>
<feature type="domain" description="Endonuclease/exonuclease/phosphatase" evidence="1">
    <location>
        <begin position="12"/>
        <end position="134"/>
    </location>
</feature>
<accession>A0A5E4G0B3</accession>
<sequence length="171" mass="19650">MNYVHAVVPVGLSGGLCMFWKEMAQVVIKDEEHGMTWQFCAVYASTDARVLRSQWQILSERIEWCQDACLVMGDFNDIMDVIEKSAGVPRIERSLEDFCGFVANSRLLDLGYVDHPFTWRNRHQDWGIMERLDRGFGNVAWMARYPKEEVHHVIIAGPDHAMLLLHSHGST</sequence>
<dbReference type="PANTHER" id="PTHR33710">
    <property type="entry name" value="BNAC02G09200D PROTEIN"/>
    <property type="match status" value="1"/>
</dbReference>
<dbReference type="Proteomes" id="UP000327085">
    <property type="component" value="Chromosome 6"/>
</dbReference>
<evidence type="ECO:0000313" key="2">
    <source>
        <dbReference type="EMBL" id="VVA33083.1"/>
    </source>
</evidence>
<dbReference type="InParanoid" id="A0A5E4G0B3"/>
<reference evidence="3" key="1">
    <citation type="journal article" date="2020" name="Plant J.">
        <title>Transposons played a major role in the diversification between the closely related almond and peach genomes: results from the almond genome sequence.</title>
        <authorList>
            <person name="Alioto T."/>
            <person name="Alexiou K.G."/>
            <person name="Bardil A."/>
            <person name="Barteri F."/>
            <person name="Castanera R."/>
            <person name="Cruz F."/>
            <person name="Dhingra A."/>
            <person name="Duval H."/>
            <person name="Fernandez I Marti A."/>
            <person name="Frias L."/>
            <person name="Galan B."/>
            <person name="Garcia J.L."/>
            <person name="Howad W."/>
            <person name="Gomez-Garrido J."/>
            <person name="Gut M."/>
            <person name="Julca I."/>
            <person name="Morata J."/>
            <person name="Puigdomenech P."/>
            <person name="Ribeca P."/>
            <person name="Rubio Cabetas M.J."/>
            <person name="Vlasova A."/>
            <person name="Wirthensohn M."/>
            <person name="Garcia-Mas J."/>
            <person name="Gabaldon T."/>
            <person name="Casacuberta J.M."/>
            <person name="Arus P."/>
        </authorList>
    </citation>
    <scope>NUCLEOTIDE SEQUENCE [LARGE SCALE GENOMIC DNA]</scope>
    <source>
        <strain evidence="3">cv. Texas</strain>
    </source>
</reference>
<dbReference type="InterPro" id="IPR005135">
    <property type="entry name" value="Endo/exonuclease/phosphatase"/>
</dbReference>
<name>A0A5E4G0B3_PRUDU</name>
<dbReference type="Pfam" id="PF03372">
    <property type="entry name" value="Exo_endo_phos"/>
    <property type="match status" value="1"/>
</dbReference>
<dbReference type="InterPro" id="IPR036691">
    <property type="entry name" value="Endo/exonu/phosph_ase_sf"/>
</dbReference>
<dbReference type="PANTHER" id="PTHR33710:SF71">
    <property type="entry name" value="ENDONUCLEASE_EXONUCLEASE_PHOSPHATASE DOMAIN-CONTAINING PROTEIN"/>
    <property type="match status" value="1"/>
</dbReference>
<dbReference type="SUPFAM" id="SSF56219">
    <property type="entry name" value="DNase I-like"/>
    <property type="match status" value="1"/>
</dbReference>
<dbReference type="Gene3D" id="3.60.10.10">
    <property type="entry name" value="Endonuclease/exonuclease/phosphatase"/>
    <property type="match status" value="1"/>
</dbReference>
<protein>
    <submittedName>
        <fullName evidence="2">PREDICTED: reverse mRNAase</fullName>
    </submittedName>
</protein>
<dbReference type="Gramene" id="VVA33083">
    <property type="protein sequence ID" value="VVA33083"/>
    <property type="gene ID" value="Prudul26B016376"/>
</dbReference>
<dbReference type="OMA" id="WGIMERL"/>
<evidence type="ECO:0000313" key="3">
    <source>
        <dbReference type="Proteomes" id="UP000327085"/>
    </source>
</evidence>